<dbReference type="Gene3D" id="3.20.80.10">
    <property type="entry name" value="Regulatory factor, effector binding domain"/>
    <property type="match status" value="1"/>
</dbReference>
<comment type="subcellular location">
    <subcellularLocation>
        <location evidence="3">Cytoplasm</location>
    </subcellularLocation>
</comment>
<dbReference type="GO" id="GO:0008657">
    <property type="term" value="F:DNA topoisomerase type II (double strand cut, ATP-hydrolyzing) inhibitor activity"/>
    <property type="evidence" value="ECO:0007669"/>
    <property type="project" value="UniProtKB-UniRule"/>
</dbReference>
<dbReference type="InterPro" id="IPR011256">
    <property type="entry name" value="Reg_factor_effector_dom_sf"/>
</dbReference>
<evidence type="ECO:0000313" key="5">
    <source>
        <dbReference type="EMBL" id="KGT95876.1"/>
    </source>
</evidence>
<evidence type="ECO:0000256" key="1">
    <source>
        <dbReference type="ARBA" id="ARBA00022490"/>
    </source>
</evidence>
<dbReference type="eggNOG" id="COG3449">
    <property type="taxonomic scope" value="Bacteria"/>
</dbReference>
<organism evidence="5 6">
    <name type="scientific">Erwinia typographi</name>
    <dbReference type="NCBI Taxonomy" id="371042"/>
    <lineage>
        <taxon>Bacteria</taxon>
        <taxon>Pseudomonadati</taxon>
        <taxon>Pseudomonadota</taxon>
        <taxon>Gammaproteobacteria</taxon>
        <taxon>Enterobacterales</taxon>
        <taxon>Erwiniaceae</taxon>
        <taxon>Erwinia</taxon>
    </lineage>
</organism>
<dbReference type="STRING" id="371042.NG99_01685"/>
<dbReference type="Pfam" id="PF06445">
    <property type="entry name" value="GyrI-like"/>
    <property type="match status" value="1"/>
</dbReference>
<dbReference type="RefSeq" id="WP_034887727.1">
    <property type="nucleotide sequence ID" value="NZ_JRUQ01000006.1"/>
</dbReference>
<evidence type="ECO:0000313" key="6">
    <source>
        <dbReference type="Proteomes" id="UP000030351"/>
    </source>
</evidence>
<dbReference type="AlphaFoldDB" id="A0A0A3ZDY8"/>
<dbReference type="NCBIfam" id="NF007451">
    <property type="entry name" value="PRK10016.1"/>
    <property type="match status" value="1"/>
</dbReference>
<comment type="subunit">
    <text evidence="3">Interacts with DNA gyrase.</text>
</comment>
<gene>
    <name evidence="3" type="primary">sbmC</name>
    <name evidence="5" type="ORF">NG99_01685</name>
</gene>
<sequence>MNVEIQQREASKIAGFHLVGPWEVTAPEGFAKLVAWTTKHQLIGPWMAVYHGNPQVVPAQQLEIQTVIGVPTDFELPEESEGVSLDELAAGTYARALVHVSDGDFAKPWIALFSEWLPDSGYTLAEGPCFDNYLNDGSQSGEWDIELYIPVNKAE</sequence>
<dbReference type="SMART" id="SM00871">
    <property type="entry name" value="AraC_E_bind"/>
    <property type="match status" value="1"/>
</dbReference>
<keyword evidence="2 3" id="KW-0346">Stress response</keyword>
<evidence type="ECO:0000256" key="3">
    <source>
        <dbReference type="HAMAP-Rule" id="MF_01896"/>
    </source>
</evidence>
<protein>
    <recommendedName>
        <fullName evidence="3">DNA gyrase inhibitor</fullName>
    </recommendedName>
</protein>
<dbReference type="GO" id="GO:0005737">
    <property type="term" value="C:cytoplasm"/>
    <property type="evidence" value="ECO:0007669"/>
    <property type="project" value="UniProtKB-SubCell"/>
</dbReference>
<evidence type="ECO:0000259" key="4">
    <source>
        <dbReference type="SMART" id="SM00871"/>
    </source>
</evidence>
<dbReference type="OrthoDB" id="282744at2"/>
<comment type="function">
    <text evidence="3">Inhibits the supercoiling activity of DNA gyrase. Acts by inhibiting DNA gyrase at an early step, prior to (or at the step of) binding of DNA by the gyrase. It protects cells against toxins that target DNA gyrase, by inhibiting activity of these toxins and reducing the formation of lethal double-strand breaks in the cell.</text>
</comment>
<dbReference type="SUPFAM" id="SSF55136">
    <property type="entry name" value="Probable bacterial effector-binding domain"/>
    <property type="match status" value="1"/>
</dbReference>
<feature type="domain" description="AraC effector-binding" evidence="4">
    <location>
        <begin position="1"/>
        <end position="152"/>
    </location>
</feature>
<dbReference type="EMBL" id="JRUQ01000006">
    <property type="protein sequence ID" value="KGT95876.1"/>
    <property type="molecule type" value="Genomic_DNA"/>
</dbReference>
<dbReference type="InterPro" id="IPR010499">
    <property type="entry name" value="AraC_E-bd"/>
</dbReference>
<keyword evidence="1 3" id="KW-0963">Cytoplasm</keyword>
<proteinExistence type="inferred from homology"/>
<comment type="caution">
    <text evidence="5">The sequence shown here is derived from an EMBL/GenBank/DDBJ whole genome shotgun (WGS) entry which is preliminary data.</text>
</comment>
<accession>A0A0A3ZDY8</accession>
<name>A0A0A3ZDY8_9GAMM</name>
<dbReference type="Proteomes" id="UP000030351">
    <property type="component" value="Unassembled WGS sequence"/>
</dbReference>
<evidence type="ECO:0000256" key="2">
    <source>
        <dbReference type="ARBA" id="ARBA00023016"/>
    </source>
</evidence>
<dbReference type="PANTHER" id="PTHR40055:SF2">
    <property type="entry name" value="DNA GYRASE INHIBITOR"/>
    <property type="match status" value="1"/>
</dbReference>
<dbReference type="PANTHER" id="PTHR40055">
    <property type="entry name" value="TRANSCRIPTIONAL REGULATOR YGIV-RELATED"/>
    <property type="match status" value="1"/>
</dbReference>
<dbReference type="HAMAP" id="MF_01896">
    <property type="entry name" value="DNA_gyrase_inhibitor"/>
    <property type="match status" value="1"/>
</dbReference>
<dbReference type="InterPro" id="IPR050908">
    <property type="entry name" value="SmbC-like"/>
</dbReference>
<comment type="similarity">
    <text evidence="3">Belongs to the DNA gyrase inhibitor family.</text>
</comment>
<dbReference type="InterPro" id="IPR029442">
    <property type="entry name" value="GyrI-like"/>
</dbReference>
<dbReference type="InterPro" id="IPR024911">
    <property type="entry name" value="SmbC"/>
</dbReference>
<keyword evidence="6" id="KW-1185">Reference proteome</keyword>
<reference evidence="5 6" key="1">
    <citation type="submission" date="2014-10" db="EMBL/GenBank/DDBJ databases">
        <title>Genome sequence of Erwinia typographi M043b.</title>
        <authorList>
            <person name="Chan K.-G."/>
            <person name="Tan W.-S."/>
        </authorList>
    </citation>
    <scope>NUCLEOTIDE SEQUENCE [LARGE SCALE GENOMIC DNA]</scope>
    <source>
        <strain evidence="5 6">M043b</strain>
    </source>
</reference>